<feature type="transmembrane region" description="Helical" evidence="1">
    <location>
        <begin position="114"/>
        <end position="131"/>
    </location>
</feature>
<dbReference type="AlphaFoldDB" id="A0A7D5XIQ9"/>
<dbReference type="Pfam" id="PF13194">
    <property type="entry name" value="DUF4010"/>
    <property type="match status" value="1"/>
</dbReference>
<feature type="domain" description="MgtC/SapB/SrpB/YhiD N-terminal" evidence="2">
    <location>
        <begin position="11"/>
        <end position="128"/>
    </location>
</feature>
<dbReference type="Pfam" id="PF02308">
    <property type="entry name" value="MgtC"/>
    <property type="match status" value="1"/>
</dbReference>
<gene>
    <name evidence="4" type="ORF">Sv326_1239</name>
</gene>
<feature type="transmembrane region" description="Helical" evidence="1">
    <location>
        <begin position="58"/>
        <end position="80"/>
    </location>
</feature>
<accession>A0A7D5XIQ9</accession>
<feature type="transmembrane region" description="Helical" evidence="1">
    <location>
        <begin position="367"/>
        <end position="387"/>
    </location>
</feature>
<reference evidence="5" key="1">
    <citation type="submission" date="2020-07" db="EMBL/GenBank/DDBJ databases">
        <title>Metabolic diversity and evolutionary history of the archaeal phylum ###Micrarchaeota### uncovered from a freshwater lake metagenome.</title>
        <authorList>
            <person name="Kadnikov V.V."/>
            <person name="Savvichev A.S."/>
            <person name="Mardanov A.V."/>
            <person name="Beletsky A.V."/>
            <person name="Chupakov A.V."/>
            <person name="Kokryatskaya N.M."/>
            <person name="Pimenov N.V."/>
            <person name="Ravin N.V."/>
        </authorList>
    </citation>
    <scope>NUCLEOTIDE SEQUENCE [LARGE SCALE GENOMIC DNA]</scope>
</reference>
<feature type="transmembrane region" description="Helical" evidence="1">
    <location>
        <begin position="143"/>
        <end position="163"/>
    </location>
</feature>
<proteinExistence type="predicted"/>
<dbReference type="Proteomes" id="UP000510821">
    <property type="component" value="Chromosome"/>
</dbReference>
<feature type="transmembrane region" description="Helical" evidence="1">
    <location>
        <begin position="268"/>
        <end position="286"/>
    </location>
</feature>
<sequence>MVSNLVFLQQILLSMGVGALIGVEREHTKHQRIAGVRTIALITLLGTLSVMISELSGALAYIPYLCLLAVIGYTFLLYYFRAKNLKALGITTILTLPLAFILGIFIGFNLYLEAVSGAILTTILLLSRDYSHLFVKRLTDEEIADAMLFGTICFIVYPIALILSPSAPITIYDTFSINLQSFLAVVIVVSLISFISFLLMRFWGHRALPLTGFLGGLINSVATVASLASKSKEKPSPLYITAMATASSAMLLRNLFLALLFSPKVFSLIALPIVAMVLVFLIQSFYSTTRSKAHRIELLFRQPFSVVSGLKFGAELFGVMLLVYLVSQFSPGSIGIAAFIGGLVSSASVVASISTNQAVWGMGNTEAAYLIMVGCFASLLTKIFTLITSASKEFSGRGIPIIITSMLAGAILLILTVR</sequence>
<evidence type="ECO:0000259" key="3">
    <source>
        <dbReference type="Pfam" id="PF13194"/>
    </source>
</evidence>
<dbReference type="KEGG" id="flt:Sv326_1239"/>
<name>A0A7D5XIQ9_FERL1</name>
<feature type="transmembrane region" description="Helical" evidence="1">
    <location>
        <begin position="175"/>
        <end position="200"/>
    </location>
</feature>
<feature type="transmembrane region" description="Helical" evidence="1">
    <location>
        <begin position="87"/>
        <end position="108"/>
    </location>
</feature>
<keyword evidence="1" id="KW-1133">Transmembrane helix</keyword>
<feature type="transmembrane region" description="Helical" evidence="1">
    <location>
        <begin position="6"/>
        <end position="23"/>
    </location>
</feature>
<feature type="transmembrane region" description="Helical" evidence="1">
    <location>
        <begin position="35"/>
        <end position="52"/>
    </location>
</feature>
<evidence type="ECO:0000259" key="2">
    <source>
        <dbReference type="Pfam" id="PF02308"/>
    </source>
</evidence>
<organism evidence="4 5">
    <name type="scientific">Fermentimicrarchaeum limneticum</name>
    <dbReference type="NCBI Taxonomy" id="2795018"/>
    <lineage>
        <taxon>Archaea</taxon>
        <taxon>Candidatus Micrarchaeota</taxon>
        <taxon>Candidatus Fermentimicrarchaeales</taxon>
        <taxon>Candidatus Fermentimicrarchaeaceae</taxon>
        <taxon>Candidatus Fermentimicrarchaeum</taxon>
    </lineage>
</organism>
<dbReference type="InterPro" id="IPR049177">
    <property type="entry name" value="MgtC_SapB_SrpB_YhiD_N"/>
</dbReference>
<dbReference type="PANTHER" id="PTHR39084:SF1">
    <property type="entry name" value="DUF4010 DOMAIN-CONTAINING PROTEIN"/>
    <property type="match status" value="1"/>
</dbReference>
<evidence type="ECO:0000313" key="4">
    <source>
        <dbReference type="EMBL" id="QLJ53414.1"/>
    </source>
</evidence>
<feature type="transmembrane region" description="Helical" evidence="1">
    <location>
        <begin position="399"/>
        <end position="417"/>
    </location>
</feature>
<keyword evidence="1" id="KW-0472">Membrane</keyword>
<evidence type="ECO:0000256" key="1">
    <source>
        <dbReference type="SAM" id="Phobius"/>
    </source>
</evidence>
<dbReference type="EMBL" id="CP058998">
    <property type="protein sequence ID" value="QLJ53414.1"/>
    <property type="molecule type" value="Genomic_DNA"/>
</dbReference>
<feature type="transmembrane region" description="Helical" evidence="1">
    <location>
        <begin position="207"/>
        <end position="227"/>
    </location>
</feature>
<evidence type="ECO:0000313" key="5">
    <source>
        <dbReference type="Proteomes" id="UP000510821"/>
    </source>
</evidence>
<keyword evidence="1" id="KW-0812">Transmembrane</keyword>
<feature type="transmembrane region" description="Helical" evidence="1">
    <location>
        <begin position="239"/>
        <end position="261"/>
    </location>
</feature>
<protein>
    <submittedName>
        <fullName evidence="4">Uncharacterized protein</fullName>
    </submittedName>
</protein>
<feature type="transmembrane region" description="Helical" evidence="1">
    <location>
        <begin position="334"/>
        <end position="355"/>
    </location>
</feature>
<feature type="domain" description="DUF4010" evidence="3">
    <location>
        <begin position="187"/>
        <end position="387"/>
    </location>
</feature>
<feature type="transmembrane region" description="Helical" evidence="1">
    <location>
        <begin position="306"/>
        <end position="327"/>
    </location>
</feature>
<dbReference type="InterPro" id="IPR025105">
    <property type="entry name" value="DUF4010"/>
</dbReference>
<dbReference type="PANTHER" id="PTHR39084">
    <property type="entry name" value="MEMBRANE PROTEIN-RELATED"/>
    <property type="match status" value="1"/>
</dbReference>